<reference evidence="8" key="1">
    <citation type="submission" date="2020-01" db="EMBL/GenBank/DDBJ databases">
        <title>Insect and environment-associated Actinomycetes.</title>
        <authorList>
            <person name="Currrie C."/>
            <person name="Chevrette M."/>
            <person name="Carlson C."/>
            <person name="Stubbendieck R."/>
            <person name="Wendt-Pienkowski E."/>
        </authorList>
    </citation>
    <scope>NUCLEOTIDE SEQUENCE</scope>
    <source>
        <strain evidence="8">SID7499</strain>
    </source>
</reference>
<evidence type="ECO:0000256" key="2">
    <source>
        <dbReference type="ARBA" id="ARBA00022692"/>
    </source>
</evidence>
<evidence type="ECO:0000256" key="5">
    <source>
        <dbReference type="ARBA" id="ARBA00023251"/>
    </source>
</evidence>
<feature type="transmembrane region" description="Helical" evidence="6">
    <location>
        <begin position="37"/>
        <end position="59"/>
    </location>
</feature>
<dbReference type="PANTHER" id="PTHR42718:SF49">
    <property type="entry name" value="EXPORT PROTEIN"/>
    <property type="match status" value="1"/>
</dbReference>
<proteinExistence type="predicted"/>
<evidence type="ECO:0000256" key="6">
    <source>
        <dbReference type="SAM" id="Phobius"/>
    </source>
</evidence>
<feature type="non-terminal residue" evidence="8">
    <location>
        <position position="1"/>
    </location>
</feature>
<comment type="subcellular location">
    <subcellularLocation>
        <location evidence="1">Cell membrane</location>
        <topology evidence="1">Multi-pass membrane protein</topology>
    </subcellularLocation>
</comment>
<sequence>TLDAARCVQGVGAAFVLANAMPLIAQVYDGQARNMAIAVWGTTLGACGAVAPVIGGLLVDLTEWRYLFL</sequence>
<evidence type="ECO:0000259" key="7">
    <source>
        <dbReference type="PROSITE" id="PS50850"/>
    </source>
</evidence>
<feature type="non-terminal residue" evidence="8">
    <location>
        <position position="69"/>
    </location>
</feature>
<comment type="caution">
    <text evidence="8">The sequence shown here is derived from an EMBL/GenBank/DDBJ whole genome shotgun (WGS) entry which is preliminary data.</text>
</comment>
<dbReference type="EMBL" id="JAAGMN010010083">
    <property type="protein sequence ID" value="NEE22920.1"/>
    <property type="molecule type" value="Genomic_DNA"/>
</dbReference>
<organism evidence="8">
    <name type="scientific">Streptomyces sp. SID7499</name>
    <dbReference type="NCBI Taxonomy" id="2706086"/>
    <lineage>
        <taxon>Bacteria</taxon>
        <taxon>Bacillati</taxon>
        <taxon>Actinomycetota</taxon>
        <taxon>Actinomycetes</taxon>
        <taxon>Kitasatosporales</taxon>
        <taxon>Streptomycetaceae</taxon>
        <taxon>Streptomyces</taxon>
    </lineage>
</organism>
<keyword evidence="4 6" id="KW-0472">Membrane</keyword>
<accession>A0A6G3XZJ1</accession>
<keyword evidence="2 6" id="KW-0812">Transmembrane</keyword>
<evidence type="ECO:0000313" key="8">
    <source>
        <dbReference type="EMBL" id="NEE22920.1"/>
    </source>
</evidence>
<name>A0A6G3XZJ1_9ACTN</name>
<evidence type="ECO:0000256" key="3">
    <source>
        <dbReference type="ARBA" id="ARBA00022989"/>
    </source>
</evidence>
<dbReference type="GO" id="GO:0022857">
    <property type="term" value="F:transmembrane transporter activity"/>
    <property type="evidence" value="ECO:0007669"/>
    <property type="project" value="InterPro"/>
</dbReference>
<dbReference type="Pfam" id="PF07690">
    <property type="entry name" value="MFS_1"/>
    <property type="match status" value="1"/>
</dbReference>
<dbReference type="SUPFAM" id="SSF103473">
    <property type="entry name" value="MFS general substrate transporter"/>
    <property type="match status" value="1"/>
</dbReference>
<evidence type="ECO:0000256" key="4">
    <source>
        <dbReference type="ARBA" id="ARBA00023136"/>
    </source>
</evidence>
<feature type="domain" description="Major facilitator superfamily (MFS) profile" evidence="7">
    <location>
        <begin position="1"/>
        <end position="69"/>
    </location>
</feature>
<gene>
    <name evidence="8" type="ORF">G3M58_92765</name>
</gene>
<dbReference type="Gene3D" id="1.20.1720.10">
    <property type="entry name" value="Multidrug resistance protein D"/>
    <property type="match status" value="1"/>
</dbReference>
<dbReference type="PANTHER" id="PTHR42718">
    <property type="entry name" value="MAJOR FACILITATOR SUPERFAMILY MULTIDRUG TRANSPORTER MFSC"/>
    <property type="match status" value="1"/>
</dbReference>
<dbReference type="InterPro" id="IPR020846">
    <property type="entry name" value="MFS_dom"/>
</dbReference>
<keyword evidence="5" id="KW-0046">Antibiotic resistance</keyword>
<keyword evidence="3 6" id="KW-1133">Transmembrane helix</keyword>
<feature type="transmembrane region" description="Helical" evidence="6">
    <location>
        <begin position="7"/>
        <end position="25"/>
    </location>
</feature>
<dbReference type="InterPro" id="IPR036259">
    <property type="entry name" value="MFS_trans_sf"/>
</dbReference>
<dbReference type="PROSITE" id="PS50850">
    <property type="entry name" value="MFS"/>
    <property type="match status" value="1"/>
</dbReference>
<evidence type="ECO:0000256" key="1">
    <source>
        <dbReference type="ARBA" id="ARBA00004651"/>
    </source>
</evidence>
<protein>
    <submittedName>
        <fullName evidence="8">MFS transporter</fullName>
    </submittedName>
</protein>
<dbReference type="GO" id="GO:0046677">
    <property type="term" value="P:response to antibiotic"/>
    <property type="evidence" value="ECO:0007669"/>
    <property type="project" value="UniProtKB-KW"/>
</dbReference>
<dbReference type="InterPro" id="IPR011701">
    <property type="entry name" value="MFS"/>
</dbReference>
<dbReference type="AlphaFoldDB" id="A0A6G3XZJ1"/>
<dbReference type="PRINTS" id="PR01036">
    <property type="entry name" value="TCRTETB"/>
</dbReference>
<dbReference type="GO" id="GO:0005886">
    <property type="term" value="C:plasma membrane"/>
    <property type="evidence" value="ECO:0007669"/>
    <property type="project" value="UniProtKB-SubCell"/>
</dbReference>